<dbReference type="AlphaFoldDB" id="A0A3B1E4G5"/>
<dbReference type="EMBL" id="UOYO01000015">
    <property type="protein sequence ID" value="VAY86626.1"/>
    <property type="molecule type" value="Genomic_DNA"/>
</dbReference>
<accession>A0A3B1E4G5</accession>
<dbReference type="Pfam" id="PF03597">
    <property type="entry name" value="FixS"/>
    <property type="match status" value="1"/>
</dbReference>
<evidence type="ECO:0008006" key="3">
    <source>
        <dbReference type="Google" id="ProtNLM"/>
    </source>
</evidence>
<proteinExistence type="predicted"/>
<dbReference type="InterPro" id="IPR004714">
    <property type="entry name" value="Cyt_oxidase_maturation_cbb3"/>
</dbReference>
<evidence type="ECO:0000256" key="1">
    <source>
        <dbReference type="SAM" id="MobiDB-lite"/>
    </source>
</evidence>
<evidence type="ECO:0000313" key="2">
    <source>
        <dbReference type="EMBL" id="VAY86626.1"/>
    </source>
</evidence>
<reference evidence="2" key="1">
    <citation type="submission" date="2018-10" db="EMBL/GenBank/DDBJ databases">
        <authorList>
            <person name="Aoki K."/>
        </authorList>
    </citation>
    <scope>NUCLEOTIDE SEQUENCE</scope>
</reference>
<gene>
    <name evidence="2" type="ORF">MNB_ARC-1_17</name>
</gene>
<name>A0A3B1E4G5_9ZZZZ</name>
<organism evidence="2">
    <name type="scientific">hydrothermal vent metagenome</name>
    <dbReference type="NCBI Taxonomy" id="652676"/>
    <lineage>
        <taxon>unclassified sequences</taxon>
        <taxon>metagenomes</taxon>
        <taxon>ecological metagenomes</taxon>
    </lineage>
</organism>
<feature type="compositionally biased region" description="Basic residues" evidence="1">
    <location>
        <begin position="40"/>
        <end position="54"/>
    </location>
</feature>
<sequence>MFIWGAKQGQFDDSQKMMGGLLFDSQDDLNDTINREKNIEKRKKDKKKVNRESD</sequence>
<protein>
    <recommendedName>
        <fullName evidence="3">Type cbb3 cytochrome oxidase biogenesis protein CcoS, involved in heme b insertion</fullName>
    </recommendedName>
</protein>
<feature type="region of interest" description="Disordered" evidence="1">
    <location>
        <begin position="35"/>
        <end position="54"/>
    </location>
</feature>